<keyword evidence="4" id="KW-1185">Reference proteome</keyword>
<dbReference type="AlphaFoldDB" id="A0A804KSA0"/>
<keyword evidence="1" id="KW-0472">Membrane</keyword>
<reference evidence="3" key="2">
    <citation type="submission" date="2021-05" db="UniProtKB">
        <authorList>
            <consortium name="EnsemblPlants"/>
        </authorList>
    </citation>
    <scope>IDENTIFICATION</scope>
    <source>
        <strain evidence="3">subsp. malaccensis</strain>
    </source>
</reference>
<keyword evidence="1" id="KW-1133">Transmembrane helix</keyword>
<reference evidence="2" key="1">
    <citation type="submission" date="2021-03" db="EMBL/GenBank/DDBJ databases">
        <authorList>
            <consortium name="Genoscope - CEA"/>
            <person name="William W."/>
        </authorList>
    </citation>
    <scope>NUCLEOTIDE SEQUENCE</scope>
    <source>
        <strain evidence="2">Doubled-haploid Pahang</strain>
    </source>
</reference>
<evidence type="ECO:0000256" key="1">
    <source>
        <dbReference type="SAM" id="Phobius"/>
    </source>
</evidence>
<evidence type="ECO:0000313" key="2">
    <source>
        <dbReference type="EMBL" id="CAG1852801.1"/>
    </source>
</evidence>
<gene>
    <name evidence="2" type="ORF">GSMUA_310270.1</name>
</gene>
<dbReference type="Proteomes" id="UP000012960">
    <property type="component" value="Unplaced"/>
</dbReference>
<name>A0A804KSA0_MUSAM</name>
<proteinExistence type="predicted"/>
<dbReference type="EnsemblPlants" id="Ma10_t03690.1">
    <property type="protein sequence ID" value="Ma10_p03690.1"/>
    <property type="gene ID" value="Ma10_g03690"/>
</dbReference>
<sequence>MTRSTIILSDVDPVTVAEYLVGLFFASSRPFFASAKGWRGRLGPPSLIWTSPSPLVVARGVAAVRGCHPTPLSPPPNDDSDQASFVLLQPWISHRQEPVHGLWVPLHPILLVWDCILPALLFVLLFIKIKVYVLSKKLFHNLHL</sequence>
<keyword evidence="1" id="KW-0812">Transmembrane</keyword>
<protein>
    <submittedName>
        <fullName evidence="2">(wild Malaysian banana) hypothetical protein</fullName>
    </submittedName>
</protein>
<dbReference type="EMBL" id="HG996476">
    <property type="protein sequence ID" value="CAG1852801.1"/>
    <property type="molecule type" value="Genomic_DNA"/>
</dbReference>
<evidence type="ECO:0000313" key="3">
    <source>
        <dbReference type="EnsemblPlants" id="Ma10_p03690.1"/>
    </source>
</evidence>
<accession>A0A804KSA0</accession>
<dbReference type="InParanoid" id="A0A804KSA0"/>
<feature type="transmembrane region" description="Helical" evidence="1">
    <location>
        <begin position="106"/>
        <end position="127"/>
    </location>
</feature>
<evidence type="ECO:0000313" key="4">
    <source>
        <dbReference type="Proteomes" id="UP000012960"/>
    </source>
</evidence>
<organism evidence="3 4">
    <name type="scientific">Musa acuminata subsp. malaccensis</name>
    <name type="common">Wild banana</name>
    <name type="synonym">Musa malaccensis</name>
    <dbReference type="NCBI Taxonomy" id="214687"/>
    <lineage>
        <taxon>Eukaryota</taxon>
        <taxon>Viridiplantae</taxon>
        <taxon>Streptophyta</taxon>
        <taxon>Embryophyta</taxon>
        <taxon>Tracheophyta</taxon>
        <taxon>Spermatophyta</taxon>
        <taxon>Magnoliopsida</taxon>
        <taxon>Liliopsida</taxon>
        <taxon>Zingiberales</taxon>
        <taxon>Musaceae</taxon>
        <taxon>Musa</taxon>
    </lineage>
</organism>
<dbReference type="Gramene" id="Ma10_t03690.1">
    <property type="protein sequence ID" value="Ma10_p03690.1"/>
    <property type="gene ID" value="Ma10_g03690"/>
</dbReference>